<proteinExistence type="predicted"/>
<comment type="caution">
    <text evidence="2">The sequence shown here is derived from an EMBL/GenBank/DDBJ whole genome shotgun (WGS) entry which is preliminary data.</text>
</comment>
<organism evidence="2 3">
    <name type="scientific">Paraburkholderia metrosideri</name>
    <dbReference type="NCBI Taxonomy" id="580937"/>
    <lineage>
        <taxon>Bacteria</taxon>
        <taxon>Pseudomonadati</taxon>
        <taxon>Pseudomonadota</taxon>
        <taxon>Betaproteobacteria</taxon>
        <taxon>Burkholderiales</taxon>
        <taxon>Burkholderiaceae</taxon>
        <taxon>Paraburkholderia</taxon>
    </lineage>
</organism>
<keyword evidence="3" id="KW-1185">Reference proteome</keyword>
<evidence type="ECO:0000313" key="3">
    <source>
        <dbReference type="Proteomes" id="UP001629432"/>
    </source>
</evidence>
<evidence type="ECO:0000313" key="2">
    <source>
        <dbReference type="EMBL" id="MFM0642189.1"/>
    </source>
</evidence>
<dbReference type="RefSeq" id="WP_408340775.1">
    <property type="nucleotide sequence ID" value="NZ_JAQQCF010000060.1"/>
</dbReference>
<protein>
    <submittedName>
        <fullName evidence="2">Uncharacterized protein</fullName>
    </submittedName>
</protein>
<name>A0ABW9E5I2_9BURK</name>
<accession>A0ABW9E5I2</accession>
<dbReference type="EMBL" id="JAQQCF010000060">
    <property type="protein sequence ID" value="MFM0642189.1"/>
    <property type="molecule type" value="Genomic_DNA"/>
</dbReference>
<gene>
    <name evidence="2" type="ORF">PQQ63_36490</name>
</gene>
<sequence>MFPPVNSPIDTLIAFAIVFVAGVLSTTAILKYIDRLKAAAVRPACTA</sequence>
<keyword evidence="1" id="KW-0812">Transmembrane</keyword>
<feature type="transmembrane region" description="Helical" evidence="1">
    <location>
        <begin position="12"/>
        <end position="33"/>
    </location>
</feature>
<dbReference type="Proteomes" id="UP001629432">
    <property type="component" value="Unassembled WGS sequence"/>
</dbReference>
<evidence type="ECO:0000256" key="1">
    <source>
        <dbReference type="SAM" id="Phobius"/>
    </source>
</evidence>
<keyword evidence="1" id="KW-1133">Transmembrane helix</keyword>
<keyword evidence="1" id="KW-0472">Membrane</keyword>
<reference evidence="2 3" key="1">
    <citation type="journal article" date="2024" name="Chem. Sci.">
        <title>Discovery of megapolipeptins by genome mining of a Burkholderiales bacteria collection.</title>
        <authorList>
            <person name="Paulo B.S."/>
            <person name="Recchia M.J.J."/>
            <person name="Lee S."/>
            <person name="Fergusson C.H."/>
            <person name="Romanowski S.B."/>
            <person name="Hernandez A."/>
            <person name="Krull N."/>
            <person name="Liu D.Y."/>
            <person name="Cavanagh H."/>
            <person name="Bos A."/>
            <person name="Gray C.A."/>
            <person name="Murphy B.T."/>
            <person name="Linington R.G."/>
            <person name="Eustaquio A.S."/>
        </authorList>
    </citation>
    <scope>NUCLEOTIDE SEQUENCE [LARGE SCALE GENOMIC DNA]</scope>
    <source>
        <strain evidence="2 3">RL17-338-BIC-A</strain>
    </source>
</reference>